<evidence type="ECO:0000259" key="10">
    <source>
        <dbReference type="Pfam" id="PF20473"/>
    </source>
</evidence>
<keyword evidence="2 11" id="KW-0489">Methyltransferase</keyword>
<organism evidence="11 12">
    <name type="scientific">Alkalibacterium iburiense</name>
    <dbReference type="NCBI Taxonomy" id="290589"/>
    <lineage>
        <taxon>Bacteria</taxon>
        <taxon>Bacillati</taxon>
        <taxon>Bacillota</taxon>
        <taxon>Bacilli</taxon>
        <taxon>Lactobacillales</taxon>
        <taxon>Carnobacteriaceae</taxon>
        <taxon>Alkalibacterium</taxon>
    </lineage>
</organism>
<keyword evidence="3" id="KW-0808">Transferase</keyword>
<dbReference type="EC" id="2.1.1.72" evidence="1"/>
<dbReference type="Pfam" id="PF20466">
    <property type="entry name" value="MmeI_TRD"/>
    <property type="match status" value="1"/>
</dbReference>
<feature type="domain" description="MmeI-like C-terminal" evidence="9">
    <location>
        <begin position="841"/>
        <end position="921"/>
    </location>
</feature>
<dbReference type="Pfam" id="PF20465">
    <property type="entry name" value="MmeI_hel"/>
    <property type="match status" value="1"/>
</dbReference>
<sequence length="923" mass="106677">MLTKNEIKDNAYAFIKDHENDTDEKQQAGAWIKDFLGGVFGLHNRKVNAGFEWRVKTKSTQQYIDHLLNGELLIEMKSRGQSLEKAKSQAYNYVMKLKKDDIPKYVMLCDFERIQLYDLDNGKEFGFPVVDLVDHIEVFNFLINKDIKVTTPQSPVNKKAAIRLEQLHIKLRELNYPPNATALLMTRIVFCLFAENTQIFEANQFHNYLINHTQEDGSDLVNKLNDLFIVLNTPKEERFQTEPLTDFEYVNGGLFKMQIPTGVVLNSEVRKMLIELTRLDWSEISPIVFGSMFEGAMDPESRHDLGAHFTSETNIIKVVDSLFLDDLTNEFEHIKGLKIGRLAKYRQFHEKLAELKFLDPACGSGNFLIVAYREIRRLEHEVIQRILYEEYLAENNNITAKDAEVIQYNNPLLSVDEYIKVEVSQFYGIEIQPYAASIARLGLWLMEHLMNLEASSKFGENIVRLPLHEGARITVGDALKLKWEDIVPASQLDYILGNPPFLGSAIMSKEQKDLLVSIANGNSKIKKLDFVAGWHIKSAFIMKKNPYIRTALVSTNSITQGEQAIILWHFLFEHGITINFAHRTFSWDNKGANVYVVIVGFGILESDKKYLFEYEHVRGDYHKRKVSSINEYLLGTNPVFIQQERKPISNNRPIERGSQPTDGGNLILSIEERNELLKEYGSMIEEYIRPFIGARELLYNIPRWILYLKDITPNELRKMPKIMDRIEKVRDMRLNSKSEATRKWAERPTDLQQDKAPSSDVLGIPKVSSENREYVPMSLLKHPAIPSDLLFQMREANLFVFGILQTKMHTAWLKTVGGRLKSDVRYSNTLVYNTFVFPEVTDSERVKIEGLAQSILNIREKYFEKDNTLADLYDPLVMPYDLRKAHNELDKAVEIAYNGKPFDSDEQRAEFLIKLYQKHKKTK</sequence>
<dbReference type="Pfam" id="PF20464">
    <property type="entry name" value="MmeI_N"/>
    <property type="match status" value="1"/>
</dbReference>
<dbReference type="RefSeq" id="WP_343753876.1">
    <property type="nucleotide sequence ID" value="NZ_BAAACW010000039.1"/>
</dbReference>
<dbReference type="PANTHER" id="PTHR33841">
    <property type="entry name" value="DNA METHYLTRANSFERASE YEEA-RELATED"/>
    <property type="match status" value="1"/>
</dbReference>
<dbReference type="InterPro" id="IPR029063">
    <property type="entry name" value="SAM-dependent_MTases_sf"/>
</dbReference>
<evidence type="ECO:0000256" key="5">
    <source>
        <dbReference type="SAM" id="MobiDB-lite"/>
    </source>
</evidence>
<evidence type="ECO:0000313" key="12">
    <source>
        <dbReference type="Proteomes" id="UP001501166"/>
    </source>
</evidence>
<dbReference type="GO" id="GO:0008168">
    <property type="term" value="F:methyltransferase activity"/>
    <property type="evidence" value="ECO:0007669"/>
    <property type="project" value="UniProtKB-KW"/>
</dbReference>
<dbReference type="InterPro" id="IPR050953">
    <property type="entry name" value="N4_N6_ade-DNA_methylase"/>
</dbReference>
<dbReference type="InterPro" id="IPR046817">
    <property type="entry name" value="MmeI_N"/>
</dbReference>
<dbReference type="Gene3D" id="3.40.50.150">
    <property type="entry name" value="Vaccinia Virus protein VP39"/>
    <property type="match status" value="1"/>
</dbReference>
<feature type="domain" description="MmeI-like helicase spacer" evidence="7">
    <location>
        <begin position="182"/>
        <end position="255"/>
    </location>
</feature>
<feature type="compositionally biased region" description="Basic and acidic residues" evidence="5">
    <location>
        <begin position="738"/>
        <end position="753"/>
    </location>
</feature>
<dbReference type="Pfam" id="PF20467">
    <property type="entry name" value="MmeI_C"/>
    <property type="match status" value="1"/>
</dbReference>
<dbReference type="GO" id="GO:0032259">
    <property type="term" value="P:methylation"/>
    <property type="evidence" value="ECO:0007669"/>
    <property type="project" value="UniProtKB-KW"/>
</dbReference>
<dbReference type="PRINTS" id="PR00507">
    <property type="entry name" value="N12N6MTFRASE"/>
</dbReference>
<gene>
    <name evidence="11" type="ORF">GCM10008932_06060</name>
</gene>
<evidence type="ECO:0000259" key="9">
    <source>
        <dbReference type="Pfam" id="PF20467"/>
    </source>
</evidence>
<evidence type="ECO:0000259" key="6">
    <source>
        <dbReference type="Pfam" id="PF20464"/>
    </source>
</evidence>
<feature type="region of interest" description="Disordered" evidence="5">
    <location>
        <begin position="738"/>
        <end position="758"/>
    </location>
</feature>
<dbReference type="PANTHER" id="PTHR33841:SF1">
    <property type="entry name" value="DNA METHYLTRANSFERASE A"/>
    <property type="match status" value="1"/>
</dbReference>
<dbReference type="SUPFAM" id="SSF53335">
    <property type="entry name" value="S-adenosyl-L-methionine-dependent methyltransferases"/>
    <property type="match status" value="1"/>
</dbReference>
<feature type="domain" description="MmeI-like N-terminal" evidence="6">
    <location>
        <begin position="13"/>
        <end position="173"/>
    </location>
</feature>
<dbReference type="Pfam" id="PF20473">
    <property type="entry name" value="MmeI_Mtase"/>
    <property type="match status" value="1"/>
</dbReference>
<comment type="caution">
    <text evidence="11">The sequence shown here is derived from an EMBL/GenBank/DDBJ whole genome shotgun (WGS) entry which is preliminary data.</text>
</comment>
<accession>A0ABP3GVH8</accession>
<dbReference type="InterPro" id="IPR046820">
    <property type="entry name" value="MmeI_TRD"/>
</dbReference>
<feature type="domain" description="MmeI-like DNA-methyltransferase" evidence="10">
    <location>
        <begin position="343"/>
        <end position="613"/>
    </location>
</feature>
<dbReference type="Proteomes" id="UP001501166">
    <property type="component" value="Unassembled WGS sequence"/>
</dbReference>
<feature type="domain" description="MmeI-like target recognition" evidence="8">
    <location>
        <begin position="638"/>
        <end position="839"/>
    </location>
</feature>
<dbReference type="EMBL" id="BAAACW010000039">
    <property type="protein sequence ID" value="GAA0355869.1"/>
    <property type="molecule type" value="Genomic_DNA"/>
</dbReference>
<proteinExistence type="predicted"/>
<dbReference type="PROSITE" id="PS00092">
    <property type="entry name" value="N6_MTASE"/>
    <property type="match status" value="1"/>
</dbReference>
<evidence type="ECO:0000259" key="8">
    <source>
        <dbReference type="Pfam" id="PF20466"/>
    </source>
</evidence>
<evidence type="ECO:0000259" key="7">
    <source>
        <dbReference type="Pfam" id="PF20465"/>
    </source>
</evidence>
<protein>
    <recommendedName>
        <fullName evidence="1">site-specific DNA-methyltransferase (adenine-specific)</fullName>
        <ecNumber evidence="1">2.1.1.72</ecNumber>
    </recommendedName>
</protein>
<comment type="catalytic activity">
    <reaction evidence="4">
        <text>a 2'-deoxyadenosine in DNA + S-adenosyl-L-methionine = an N(6)-methyl-2'-deoxyadenosine in DNA + S-adenosyl-L-homocysteine + H(+)</text>
        <dbReference type="Rhea" id="RHEA:15197"/>
        <dbReference type="Rhea" id="RHEA-COMP:12418"/>
        <dbReference type="Rhea" id="RHEA-COMP:12419"/>
        <dbReference type="ChEBI" id="CHEBI:15378"/>
        <dbReference type="ChEBI" id="CHEBI:57856"/>
        <dbReference type="ChEBI" id="CHEBI:59789"/>
        <dbReference type="ChEBI" id="CHEBI:90615"/>
        <dbReference type="ChEBI" id="CHEBI:90616"/>
        <dbReference type="EC" id="2.1.1.72"/>
    </reaction>
</comment>
<dbReference type="InterPro" id="IPR046816">
    <property type="entry name" value="MmeI_Mtase"/>
</dbReference>
<evidence type="ECO:0000256" key="4">
    <source>
        <dbReference type="ARBA" id="ARBA00047942"/>
    </source>
</evidence>
<evidence type="ECO:0000256" key="1">
    <source>
        <dbReference type="ARBA" id="ARBA00011900"/>
    </source>
</evidence>
<keyword evidence="12" id="KW-1185">Reference proteome</keyword>
<evidence type="ECO:0000313" key="11">
    <source>
        <dbReference type="EMBL" id="GAA0355869.1"/>
    </source>
</evidence>
<name>A0ABP3GVH8_9LACT</name>
<dbReference type="InterPro" id="IPR046818">
    <property type="entry name" value="MmeI_C"/>
</dbReference>
<dbReference type="InterPro" id="IPR002052">
    <property type="entry name" value="DNA_methylase_N6_adenine_CS"/>
</dbReference>
<dbReference type="InterPro" id="IPR046819">
    <property type="entry name" value="MmeI_hel"/>
</dbReference>
<evidence type="ECO:0000256" key="3">
    <source>
        <dbReference type="ARBA" id="ARBA00022679"/>
    </source>
</evidence>
<evidence type="ECO:0000256" key="2">
    <source>
        <dbReference type="ARBA" id="ARBA00022603"/>
    </source>
</evidence>
<reference evidence="12" key="1">
    <citation type="journal article" date="2019" name="Int. J. Syst. Evol. Microbiol.">
        <title>The Global Catalogue of Microorganisms (GCM) 10K type strain sequencing project: providing services to taxonomists for standard genome sequencing and annotation.</title>
        <authorList>
            <consortium name="The Broad Institute Genomics Platform"/>
            <consortium name="The Broad Institute Genome Sequencing Center for Infectious Disease"/>
            <person name="Wu L."/>
            <person name="Ma J."/>
        </authorList>
    </citation>
    <scope>NUCLEOTIDE SEQUENCE [LARGE SCALE GENOMIC DNA]</scope>
    <source>
        <strain evidence="12">JCM 12662</strain>
    </source>
</reference>